<dbReference type="InterPro" id="IPR038461">
    <property type="entry name" value="Schlafen_AlbA_2_dom_sf"/>
</dbReference>
<dbReference type="InterPro" id="IPR007421">
    <property type="entry name" value="Schlafen_AlbA_2_dom"/>
</dbReference>
<dbReference type="Gene3D" id="3.30.950.30">
    <property type="entry name" value="Schlafen, AAA domain"/>
    <property type="match status" value="1"/>
</dbReference>
<name>A0A0F9J883_9ZZZZ</name>
<comment type="caution">
    <text evidence="2">The sequence shown here is derived from an EMBL/GenBank/DDBJ whole genome shotgun (WGS) entry which is preliminary data.</text>
</comment>
<dbReference type="Pfam" id="PF04326">
    <property type="entry name" value="SLFN_AlbA_2"/>
    <property type="match status" value="1"/>
</dbReference>
<accession>A0A0F9J883</accession>
<dbReference type="EMBL" id="LAZR01010616">
    <property type="protein sequence ID" value="KKM66019.1"/>
    <property type="molecule type" value="Genomic_DNA"/>
</dbReference>
<gene>
    <name evidence="2" type="ORF">LCGC14_1485430</name>
</gene>
<dbReference type="AlphaFoldDB" id="A0A0F9J883"/>
<reference evidence="2" key="1">
    <citation type="journal article" date="2015" name="Nature">
        <title>Complex archaea that bridge the gap between prokaryotes and eukaryotes.</title>
        <authorList>
            <person name="Spang A."/>
            <person name="Saw J.H."/>
            <person name="Jorgensen S.L."/>
            <person name="Zaremba-Niedzwiedzka K."/>
            <person name="Martijn J."/>
            <person name="Lind A.E."/>
            <person name="van Eijk R."/>
            <person name="Schleper C."/>
            <person name="Guy L."/>
            <person name="Ettema T.J."/>
        </authorList>
    </citation>
    <scope>NUCLEOTIDE SEQUENCE</scope>
</reference>
<evidence type="ECO:0000259" key="1">
    <source>
        <dbReference type="Pfam" id="PF04326"/>
    </source>
</evidence>
<sequence length="39" mass="4540">MPEQHNVEYKRSWHNDYLKWVCGFANAQGGAIFIGKDDN</sequence>
<evidence type="ECO:0000313" key="2">
    <source>
        <dbReference type="EMBL" id="KKM66019.1"/>
    </source>
</evidence>
<feature type="domain" description="Schlafen AlbA-2" evidence="1">
    <location>
        <begin position="3"/>
        <end position="38"/>
    </location>
</feature>
<protein>
    <recommendedName>
        <fullName evidence="1">Schlafen AlbA-2 domain-containing protein</fullName>
    </recommendedName>
</protein>
<organism evidence="2">
    <name type="scientific">marine sediment metagenome</name>
    <dbReference type="NCBI Taxonomy" id="412755"/>
    <lineage>
        <taxon>unclassified sequences</taxon>
        <taxon>metagenomes</taxon>
        <taxon>ecological metagenomes</taxon>
    </lineage>
</organism>
<proteinExistence type="predicted"/>